<evidence type="ECO:0000313" key="3">
    <source>
        <dbReference type="Proteomes" id="UP000326198"/>
    </source>
</evidence>
<gene>
    <name evidence="2" type="ORF">BDV26DRAFT_304096</name>
</gene>
<accession>A0A5N7BAK0</accession>
<dbReference type="OrthoDB" id="4267316at2759"/>
<dbReference type="PROSITE" id="PS00107">
    <property type="entry name" value="PROTEIN_KINASE_ATP"/>
    <property type="match status" value="1"/>
</dbReference>
<protein>
    <recommendedName>
        <fullName evidence="4">Protein kinase domain-containing protein</fullName>
    </recommendedName>
</protein>
<reference evidence="2 3" key="1">
    <citation type="submission" date="2019-04" db="EMBL/GenBank/DDBJ databases">
        <title>Friends and foes A comparative genomics studyof 23 Aspergillus species from section Flavi.</title>
        <authorList>
            <consortium name="DOE Joint Genome Institute"/>
            <person name="Kjaerbolling I."/>
            <person name="Vesth T."/>
            <person name="Frisvad J.C."/>
            <person name="Nybo J.L."/>
            <person name="Theobald S."/>
            <person name="Kildgaard S."/>
            <person name="Isbrandt T."/>
            <person name="Kuo A."/>
            <person name="Sato A."/>
            <person name="Lyhne E.K."/>
            <person name="Kogle M.E."/>
            <person name="Wiebenga A."/>
            <person name="Kun R.S."/>
            <person name="Lubbers R.J."/>
            <person name="Makela M.R."/>
            <person name="Barry K."/>
            <person name="Chovatia M."/>
            <person name="Clum A."/>
            <person name="Daum C."/>
            <person name="Haridas S."/>
            <person name="He G."/>
            <person name="LaButti K."/>
            <person name="Lipzen A."/>
            <person name="Mondo S."/>
            <person name="Riley R."/>
            <person name="Salamov A."/>
            <person name="Simmons B.A."/>
            <person name="Magnuson J.K."/>
            <person name="Henrissat B."/>
            <person name="Mortensen U.H."/>
            <person name="Larsen T.O."/>
            <person name="Devries R.P."/>
            <person name="Grigoriev I.V."/>
            <person name="Machida M."/>
            <person name="Baker S.E."/>
            <person name="Andersen M.R."/>
        </authorList>
    </citation>
    <scope>NUCLEOTIDE SEQUENCE [LARGE SCALE GENOMIC DNA]</scope>
    <source>
        <strain evidence="2 3">IBT 29228</strain>
    </source>
</reference>
<organism evidence="2 3">
    <name type="scientific">Aspergillus bertholletiae</name>
    <dbReference type="NCBI Taxonomy" id="1226010"/>
    <lineage>
        <taxon>Eukaryota</taxon>
        <taxon>Fungi</taxon>
        <taxon>Dikarya</taxon>
        <taxon>Ascomycota</taxon>
        <taxon>Pezizomycotina</taxon>
        <taxon>Eurotiomycetes</taxon>
        <taxon>Eurotiomycetidae</taxon>
        <taxon>Eurotiales</taxon>
        <taxon>Aspergillaceae</taxon>
        <taxon>Aspergillus</taxon>
        <taxon>Aspergillus subgen. Circumdati</taxon>
    </lineage>
</organism>
<dbReference type="SUPFAM" id="SSF56112">
    <property type="entry name" value="Protein kinase-like (PK-like)"/>
    <property type="match status" value="1"/>
</dbReference>
<keyword evidence="3" id="KW-1185">Reference proteome</keyword>
<dbReference type="EMBL" id="ML736203">
    <property type="protein sequence ID" value="KAE8378785.1"/>
    <property type="molecule type" value="Genomic_DNA"/>
</dbReference>
<keyword evidence="1" id="KW-0067">ATP-binding</keyword>
<name>A0A5N7BAK0_9EURO</name>
<dbReference type="Proteomes" id="UP000326198">
    <property type="component" value="Unassembled WGS sequence"/>
</dbReference>
<dbReference type="InterPro" id="IPR011009">
    <property type="entry name" value="Kinase-like_dom_sf"/>
</dbReference>
<proteinExistence type="predicted"/>
<evidence type="ECO:0000313" key="2">
    <source>
        <dbReference type="EMBL" id="KAE8378785.1"/>
    </source>
</evidence>
<evidence type="ECO:0008006" key="4">
    <source>
        <dbReference type="Google" id="ProtNLM"/>
    </source>
</evidence>
<dbReference type="InterPro" id="IPR017441">
    <property type="entry name" value="Protein_kinase_ATP_BS"/>
</dbReference>
<feature type="binding site" evidence="1">
    <location>
        <position position="55"/>
    </location>
    <ligand>
        <name>ATP</name>
        <dbReference type="ChEBI" id="CHEBI:30616"/>
    </ligand>
</feature>
<evidence type="ECO:0000256" key="1">
    <source>
        <dbReference type="PROSITE-ProRule" id="PRU10141"/>
    </source>
</evidence>
<dbReference type="GO" id="GO:0005524">
    <property type="term" value="F:ATP binding"/>
    <property type="evidence" value="ECO:0007669"/>
    <property type="project" value="UniProtKB-UniRule"/>
</dbReference>
<dbReference type="AlphaFoldDB" id="A0A5N7BAK0"/>
<keyword evidence="1" id="KW-0547">Nucleotide-binding</keyword>
<sequence length="237" mass="27059">MHRLLRRERAKPSNPYVNGWKVTVGGGHSAQLVLVEVISDGPLKGLERGKRVVAKIYDPLYLNYNGGSYGPFVWVDNHYTHEVAAYKIFSDVQGSMVPSTTELSQQDRQNIMKAIVQFDTLAYTRGMVLPDLQPRNVMVTNTTTTHEKAVCVDFGDVLFGRGNVFNSPVVDAHLLLGTYISPLLRWHEAFRTRMLDFAGWIDWDWQPWLETEFKHTASTITPKIREAFLPNHVLETW</sequence>